<comment type="caution">
    <text evidence="1">The sequence shown here is derived from an EMBL/GenBank/DDBJ whole genome shotgun (WGS) entry which is preliminary data.</text>
</comment>
<reference evidence="1 2" key="1">
    <citation type="submission" date="2024-11" db="EMBL/GenBank/DDBJ databases">
        <title>Chromosome-level genome assembly of the freshwater bivalve Anodonta woodiana.</title>
        <authorList>
            <person name="Chen X."/>
        </authorList>
    </citation>
    <scope>NUCLEOTIDE SEQUENCE [LARGE SCALE GENOMIC DNA]</scope>
    <source>
        <strain evidence="1">MN2024</strain>
        <tissue evidence="1">Gills</tissue>
    </source>
</reference>
<name>A0ABD3Y206_SINWO</name>
<dbReference type="EMBL" id="JBJQND010000001">
    <property type="protein sequence ID" value="KAL3891825.1"/>
    <property type="molecule type" value="Genomic_DNA"/>
</dbReference>
<proteinExistence type="predicted"/>
<evidence type="ECO:0000313" key="1">
    <source>
        <dbReference type="EMBL" id="KAL3891825.1"/>
    </source>
</evidence>
<gene>
    <name evidence="1" type="ORF">ACJMK2_004071</name>
</gene>
<dbReference type="Proteomes" id="UP001634394">
    <property type="component" value="Unassembled WGS sequence"/>
</dbReference>
<accession>A0ABD3Y206</accession>
<dbReference type="AlphaFoldDB" id="A0ABD3Y206"/>
<sequence length="351" mass="40425">MKASEIEMELINIPYLPFHAQDDVYETLEMFYNLSAALGGRVYGPPNNLPSTIFVLKELTLMDPSEVTLDYKNLFDAMKEAAFALSDKNTAVLGRKEEDLLPLFTNEEKKEWPEYRLRILELLGMHKETVRKIHHIERMCIASYVNSRIAPPNADETLTCSGTKIYTTRCTLHRSEKQIREKLVETAARLRESIIFSTESKIQKILMTLRNLTNAVEKHIIKVDPAVLSRRLQEVTSWTYKTPRVKTEDFLSLMSPRLVKDLYSAFSKKTEMNSGTSDSTPITYENINIYVKSSECLYLQNGSGNSCLRARKIKQKLVSKDAKRAFGWTRSTPLSQQRWVLYSISNIKKIY</sequence>
<keyword evidence="2" id="KW-1185">Reference proteome</keyword>
<evidence type="ECO:0000313" key="2">
    <source>
        <dbReference type="Proteomes" id="UP001634394"/>
    </source>
</evidence>
<organism evidence="1 2">
    <name type="scientific">Sinanodonta woodiana</name>
    <name type="common">Chinese pond mussel</name>
    <name type="synonym">Anodonta woodiana</name>
    <dbReference type="NCBI Taxonomy" id="1069815"/>
    <lineage>
        <taxon>Eukaryota</taxon>
        <taxon>Metazoa</taxon>
        <taxon>Spiralia</taxon>
        <taxon>Lophotrochozoa</taxon>
        <taxon>Mollusca</taxon>
        <taxon>Bivalvia</taxon>
        <taxon>Autobranchia</taxon>
        <taxon>Heteroconchia</taxon>
        <taxon>Palaeoheterodonta</taxon>
        <taxon>Unionida</taxon>
        <taxon>Unionoidea</taxon>
        <taxon>Unionidae</taxon>
        <taxon>Unioninae</taxon>
        <taxon>Sinanodonta</taxon>
    </lineage>
</organism>
<protein>
    <submittedName>
        <fullName evidence="1">Uncharacterized protein</fullName>
    </submittedName>
</protein>